<dbReference type="EMBL" id="BEXD01003447">
    <property type="protein sequence ID" value="GBC01231.1"/>
    <property type="molecule type" value="Genomic_DNA"/>
</dbReference>
<dbReference type="AlphaFoldDB" id="A0A2Z6RGY7"/>
<reference evidence="1 2" key="1">
    <citation type="submission" date="2017-11" db="EMBL/GenBank/DDBJ databases">
        <title>The genome of Rhizophagus clarus HR1 reveals common genetic basis of auxotrophy among arbuscular mycorrhizal fungi.</title>
        <authorList>
            <person name="Kobayashi Y."/>
        </authorList>
    </citation>
    <scope>NUCLEOTIDE SEQUENCE [LARGE SCALE GENOMIC DNA]</scope>
    <source>
        <strain evidence="1 2">HR1</strain>
    </source>
</reference>
<accession>A0A2Z6RGY7</accession>
<evidence type="ECO:0000313" key="2">
    <source>
        <dbReference type="Proteomes" id="UP000247702"/>
    </source>
</evidence>
<evidence type="ECO:0000313" key="1">
    <source>
        <dbReference type="EMBL" id="GBC01231.1"/>
    </source>
</evidence>
<gene>
    <name evidence="1" type="ORF">RclHR1_04100007</name>
</gene>
<proteinExistence type="predicted"/>
<comment type="caution">
    <text evidence="1">The sequence shown here is derived from an EMBL/GenBank/DDBJ whole genome shotgun (WGS) entry which is preliminary data.</text>
</comment>
<name>A0A2Z6RGY7_9GLOM</name>
<keyword evidence="2" id="KW-1185">Reference proteome</keyword>
<organism evidence="1 2">
    <name type="scientific">Rhizophagus clarus</name>
    <dbReference type="NCBI Taxonomy" id="94130"/>
    <lineage>
        <taxon>Eukaryota</taxon>
        <taxon>Fungi</taxon>
        <taxon>Fungi incertae sedis</taxon>
        <taxon>Mucoromycota</taxon>
        <taxon>Glomeromycotina</taxon>
        <taxon>Glomeromycetes</taxon>
        <taxon>Glomerales</taxon>
        <taxon>Glomeraceae</taxon>
        <taxon>Rhizophagus</taxon>
    </lineage>
</organism>
<protein>
    <submittedName>
        <fullName evidence="1">Uncharacterized protein</fullName>
    </submittedName>
</protein>
<dbReference type="Proteomes" id="UP000247702">
    <property type="component" value="Unassembled WGS sequence"/>
</dbReference>
<sequence>MSHPPYIVNHAHKTDIPTIILLVWLYLNCLHFKEVKCLTNFVQGTCAICEEKRQRKTVDRTIYEHLHARILS</sequence>